<keyword evidence="1" id="KW-0808">Transferase</keyword>
<keyword evidence="1" id="KW-0328">Glycosyltransferase</keyword>
<organism evidence="1 2">
    <name type="scientific">Mycoplasma mycoides subsp. mycoides</name>
    <dbReference type="NCBI Taxonomy" id="2103"/>
    <lineage>
        <taxon>Bacteria</taxon>
        <taxon>Bacillati</taxon>
        <taxon>Mycoplasmatota</taxon>
        <taxon>Mollicutes</taxon>
        <taxon>Mycoplasmataceae</taxon>
        <taxon>Mycoplasma</taxon>
    </lineage>
</organism>
<evidence type="ECO:0000313" key="2">
    <source>
        <dbReference type="Proteomes" id="UP000033624"/>
    </source>
</evidence>
<reference evidence="1 2" key="1">
    <citation type="submission" date="2015-02" db="EMBL/GenBank/DDBJ databases">
        <title>Mycoplasma mycoides subsp. mycoides strain:B237 Genome sequencing.</title>
        <authorList>
            <person name="Fischer A."/>
            <person name="Santana-Cruz I."/>
            <person name="Schieck E."/>
            <person name="Gourle H."/>
            <person name="Lambert M."/>
            <person name="Nadendla S."/>
            <person name="Miller R.A."/>
            <person name="Weber J."/>
            <person name="Bongcam-Rudloff E."/>
            <person name="Vashee S."/>
            <person name="Frey J."/>
            <person name="Jores J."/>
        </authorList>
    </citation>
    <scope>NUCLEOTIDE SEQUENCE [LARGE SCALE GENOMIC DNA]</scope>
    <source>
        <strain evidence="1 2">B237</strain>
    </source>
</reference>
<sequence length="31" mass="3575">MLTYIPISFLALFKSTYSTTPIPRKEELVQS</sequence>
<gene>
    <name evidence="1" type="ORF">TS59_1068</name>
</gene>
<dbReference type="GO" id="GO:0016757">
    <property type="term" value="F:glycosyltransferase activity"/>
    <property type="evidence" value="ECO:0007669"/>
    <property type="project" value="UniProtKB-KW"/>
</dbReference>
<name>A0AAE2EIC2_MYCMY</name>
<dbReference type="EC" id="2.4.-.-" evidence="1"/>
<accession>A0AAE2EIC2</accession>
<dbReference type="Proteomes" id="UP000033624">
    <property type="component" value="Unassembled WGS sequence"/>
</dbReference>
<proteinExistence type="predicted"/>
<dbReference type="AlphaFoldDB" id="A0AAE2EIC2"/>
<evidence type="ECO:0000313" key="1">
    <source>
        <dbReference type="EMBL" id="KJQ46253.1"/>
    </source>
</evidence>
<protein>
    <submittedName>
        <fullName evidence="1">Glycosyltransferase domain protein</fullName>
        <ecNumber evidence="1">2.4.-.-</ecNumber>
    </submittedName>
</protein>
<comment type="caution">
    <text evidence="1">The sequence shown here is derived from an EMBL/GenBank/DDBJ whole genome shotgun (WGS) entry which is preliminary data.</text>
</comment>
<dbReference type="EMBL" id="LAEW01000001">
    <property type="protein sequence ID" value="KJQ46253.1"/>
    <property type="molecule type" value="Genomic_DNA"/>
</dbReference>